<sequence>MTTLLVRHRITDLDAWRSLPHGLAALRSAHGCTGARSFHQADEPGAGAIAFEFPTLAQARAFLADPALRAAISVPGLAPTELVLLDPVDPPTPARKAVLLLGFEPRVVDFSNYPGLDEAKLRAGLAASLAATEAAGFDAEWCLVTTDWSEVDAAVRARLVARDYAAVMIGAGIRTAPAHLVLFERLIDLIHTLAPGARLCFSTSPDSAAAAVLRWVQP</sequence>
<gene>
    <name evidence="1" type="ORF">OV079_07285</name>
</gene>
<protein>
    <submittedName>
        <fullName evidence="1">Uncharacterized protein</fullName>
    </submittedName>
</protein>
<comment type="caution">
    <text evidence="1">The sequence shown here is derived from an EMBL/GenBank/DDBJ whole genome shotgun (WGS) entry which is preliminary data.</text>
</comment>
<dbReference type="AlphaFoldDB" id="A0A9X3EJV4"/>
<evidence type="ECO:0000313" key="2">
    <source>
        <dbReference type="Proteomes" id="UP001150924"/>
    </source>
</evidence>
<proteinExistence type="predicted"/>
<dbReference type="EMBL" id="JAPNKE010000002">
    <property type="protein sequence ID" value="MCY1005377.1"/>
    <property type="molecule type" value="Genomic_DNA"/>
</dbReference>
<evidence type="ECO:0000313" key="1">
    <source>
        <dbReference type="EMBL" id="MCY1005377.1"/>
    </source>
</evidence>
<accession>A0A9X3EJV4</accession>
<organism evidence="1 2">
    <name type="scientific">Nannocystis pusilla</name>
    <dbReference type="NCBI Taxonomy" id="889268"/>
    <lineage>
        <taxon>Bacteria</taxon>
        <taxon>Pseudomonadati</taxon>
        <taxon>Myxococcota</taxon>
        <taxon>Polyangia</taxon>
        <taxon>Nannocystales</taxon>
        <taxon>Nannocystaceae</taxon>
        <taxon>Nannocystis</taxon>
    </lineage>
</organism>
<name>A0A9X3EJV4_9BACT</name>
<reference evidence="1" key="1">
    <citation type="submission" date="2022-11" db="EMBL/GenBank/DDBJ databases">
        <title>Minimal conservation of predation-associated metabolite biosynthetic gene clusters underscores biosynthetic potential of Myxococcota including descriptions for ten novel species: Archangium lansinium sp. nov., Myxococcus landrumus sp. nov., Nannocystis bai.</title>
        <authorList>
            <person name="Ahearne A."/>
            <person name="Stevens C."/>
            <person name="Phillips K."/>
        </authorList>
    </citation>
    <scope>NUCLEOTIDE SEQUENCE</scope>
    <source>
        <strain evidence="1">Na p29</strain>
    </source>
</reference>
<dbReference type="Proteomes" id="UP001150924">
    <property type="component" value="Unassembled WGS sequence"/>
</dbReference>
<dbReference type="RefSeq" id="WP_267767045.1">
    <property type="nucleotide sequence ID" value="NZ_JAPNKE010000002.1"/>
</dbReference>
<keyword evidence="2" id="KW-1185">Reference proteome</keyword>